<dbReference type="FunFam" id="3.30.40.10:FF:000022">
    <property type="entry name" value="E3 ubiquitin-protein ligase RING1-like"/>
    <property type="match status" value="1"/>
</dbReference>
<dbReference type="EMBL" id="LR743594">
    <property type="protein sequence ID" value="CAA2624091.1"/>
    <property type="molecule type" value="Genomic_DNA"/>
</dbReference>
<keyword evidence="5 8" id="KW-0863">Zinc-finger</keyword>
<accession>A0A7I8J2I3</accession>
<dbReference type="EMBL" id="CACRZD030000007">
    <property type="protein sequence ID" value="CAA6663591.1"/>
    <property type="molecule type" value="Genomic_DNA"/>
</dbReference>
<dbReference type="InterPro" id="IPR013083">
    <property type="entry name" value="Znf_RING/FYVE/PHD"/>
</dbReference>
<feature type="compositionally biased region" description="Basic residues" evidence="9">
    <location>
        <begin position="14"/>
        <end position="31"/>
    </location>
</feature>
<dbReference type="GO" id="GO:0061630">
    <property type="term" value="F:ubiquitin protein ligase activity"/>
    <property type="evidence" value="ECO:0007669"/>
    <property type="project" value="UniProtKB-EC"/>
</dbReference>
<protein>
    <recommendedName>
        <fullName evidence="2">RING-type E3 ubiquitin transferase</fullName>
        <ecNumber evidence="2">2.3.2.27</ecNumber>
    </recommendedName>
</protein>
<feature type="region of interest" description="Disordered" evidence="9">
    <location>
        <begin position="172"/>
        <end position="217"/>
    </location>
</feature>
<dbReference type="GO" id="GO:0016567">
    <property type="term" value="P:protein ubiquitination"/>
    <property type="evidence" value="ECO:0007669"/>
    <property type="project" value="TreeGrafter"/>
</dbReference>
<evidence type="ECO:0000259" key="10">
    <source>
        <dbReference type="PROSITE" id="PS50089"/>
    </source>
</evidence>
<evidence type="ECO:0000256" key="5">
    <source>
        <dbReference type="ARBA" id="ARBA00022771"/>
    </source>
</evidence>
<comment type="catalytic activity">
    <reaction evidence="1">
        <text>S-ubiquitinyl-[E2 ubiquitin-conjugating enzyme]-L-cysteine + [acceptor protein]-L-lysine = [E2 ubiquitin-conjugating enzyme]-L-cysteine + N(6)-ubiquitinyl-[acceptor protein]-L-lysine.</text>
        <dbReference type="EC" id="2.3.2.27"/>
    </reaction>
</comment>
<dbReference type="CDD" id="cd16667">
    <property type="entry name" value="RING-H2_RNF126-like"/>
    <property type="match status" value="1"/>
</dbReference>
<sequence length="217" mass="23718">MAVVPGPAPLALSTRRRRRRNRGSLPRRRRRLRSQAGNVENYFVGPGVDELLFERLGRGGDQRGPPPAPRAAIDALPTVKIKQRHLRGDSACPVCKDKFELGAGARELPCKHLYHSDCIVPWLQLHNSCPVCRQELPSSSSAAAAADRGGGGEPHGRRNPLSFLWPFRAAAPSSNSRYHRSESGEEALSPGSTTRSTTLATLIAPLTDGDDKNWFRS</sequence>
<dbReference type="EC" id="2.3.2.27" evidence="2"/>
<dbReference type="Pfam" id="PF13639">
    <property type="entry name" value="zf-RING_2"/>
    <property type="match status" value="1"/>
</dbReference>
<gene>
    <name evidence="11" type="ORF">SI7747_07009976</name>
</gene>
<dbReference type="SUPFAM" id="SSF57850">
    <property type="entry name" value="RING/U-box"/>
    <property type="match status" value="1"/>
</dbReference>
<dbReference type="GO" id="GO:0008270">
    <property type="term" value="F:zinc ion binding"/>
    <property type="evidence" value="ECO:0007669"/>
    <property type="project" value="UniProtKB-KW"/>
</dbReference>
<evidence type="ECO:0000256" key="4">
    <source>
        <dbReference type="ARBA" id="ARBA00022723"/>
    </source>
</evidence>
<dbReference type="SMART" id="SM00184">
    <property type="entry name" value="RING"/>
    <property type="match status" value="1"/>
</dbReference>
<proteinExistence type="predicted"/>
<keyword evidence="7" id="KW-0862">Zinc</keyword>
<evidence type="ECO:0000256" key="8">
    <source>
        <dbReference type="PROSITE-ProRule" id="PRU00175"/>
    </source>
</evidence>
<organism evidence="11">
    <name type="scientific">Spirodela intermedia</name>
    <name type="common">Intermediate duckweed</name>
    <dbReference type="NCBI Taxonomy" id="51605"/>
    <lineage>
        <taxon>Eukaryota</taxon>
        <taxon>Viridiplantae</taxon>
        <taxon>Streptophyta</taxon>
        <taxon>Embryophyta</taxon>
        <taxon>Tracheophyta</taxon>
        <taxon>Spermatophyta</taxon>
        <taxon>Magnoliopsida</taxon>
        <taxon>Liliopsida</taxon>
        <taxon>Araceae</taxon>
        <taxon>Lemnoideae</taxon>
        <taxon>Spirodela</taxon>
    </lineage>
</organism>
<evidence type="ECO:0000313" key="12">
    <source>
        <dbReference type="Proteomes" id="UP001189122"/>
    </source>
</evidence>
<dbReference type="PANTHER" id="PTHR15710">
    <property type="entry name" value="E3 UBIQUITIN-PROTEIN LIGASE PRAJA"/>
    <property type="match status" value="1"/>
</dbReference>
<dbReference type="GO" id="GO:0005737">
    <property type="term" value="C:cytoplasm"/>
    <property type="evidence" value="ECO:0007669"/>
    <property type="project" value="TreeGrafter"/>
</dbReference>
<reference evidence="11 12" key="1">
    <citation type="submission" date="2019-12" db="EMBL/GenBank/DDBJ databases">
        <authorList>
            <person name="Scholz U."/>
            <person name="Mascher M."/>
            <person name="Fiebig A."/>
        </authorList>
    </citation>
    <scope>NUCLEOTIDE SEQUENCE</scope>
</reference>
<keyword evidence="6" id="KW-0833">Ubl conjugation pathway</keyword>
<dbReference type="Gene3D" id="3.30.40.10">
    <property type="entry name" value="Zinc/RING finger domain, C3HC4 (zinc finger)"/>
    <property type="match status" value="1"/>
</dbReference>
<dbReference type="PANTHER" id="PTHR15710:SF188">
    <property type="entry name" value="E3 UBIQUITIN-PROTEIN LIGASE RING1-LIKE"/>
    <property type="match status" value="1"/>
</dbReference>
<evidence type="ECO:0000256" key="3">
    <source>
        <dbReference type="ARBA" id="ARBA00022679"/>
    </source>
</evidence>
<evidence type="ECO:0000256" key="2">
    <source>
        <dbReference type="ARBA" id="ARBA00012483"/>
    </source>
</evidence>
<keyword evidence="12" id="KW-1185">Reference proteome</keyword>
<evidence type="ECO:0000256" key="9">
    <source>
        <dbReference type="SAM" id="MobiDB-lite"/>
    </source>
</evidence>
<name>A0A7I8J2I3_SPIIN</name>
<evidence type="ECO:0000313" key="11">
    <source>
        <dbReference type="EMBL" id="CAA2624091.1"/>
    </source>
</evidence>
<evidence type="ECO:0000256" key="1">
    <source>
        <dbReference type="ARBA" id="ARBA00000900"/>
    </source>
</evidence>
<dbReference type="PROSITE" id="PS50089">
    <property type="entry name" value="ZF_RING_2"/>
    <property type="match status" value="1"/>
</dbReference>
<dbReference type="InterPro" id="IPR001841">
    <property type="entry name" value="Znf_RING"/>
</dbReference>
<keyword evidence="4" id="KW-0479">Metal-binding</keyword>
<feature type="compositionally biased region" description="Polar residues" evidence="9">
    <location>
        <begin position="190"/>
        <end position="200"/>
    </location>
</feature>
<evidence type="ECO:0000256" key="6">
    <source>
        <dbReference type="ARBA" id="ARBA00022786"/>
    </source>
</evidence>
<evidence type="ECO:0000256" key="7">
    <source>
        <dbReference type="ARBA" id="ARBA00022833"/>
    </source>
</evidence>
<dbReference type="Proteomes" id="UP001189122">
    <property type="component" value="Unassembled WGS sequence"/>
</dbReference>
<keyword evidence="3" id="KW-0808">Transferase</keyword>
<dbReference type="AlphaFoldDB" id="A0A7I8J2I3"/>
<feature type="region of interest" description="Disordered" evidence="9">
    <location>
        <begin position="1"/>
        <end position="31"/>
    </location>
</feature>
<feature type="domain" description="RING-type" evidence="10">
    <location>
        <begin position="92"/>
        <end position="133"/>
    </location>
</feature>